<reference evidence="2" key="1">
    <citation type="submission" date="2016-10" db="EMBL/GenBank/DDBJ databases">
        <authorList>
            <person name="Varghese N."/>
            <person name="Submissions S."/>
        </authorList>
    </citation>
    <scope>NUCLEOTIDE SEQUENCE [LARGE SCALE GENOMIC DNA]</scope>
    <source>
        <strain evidence="2">IBRC-M 10760</strain>
    </source>
</reference>
<dbReference type="Proteomes" id="UP000199076">
    <property type="component" value="Unassembled WGS sequence"/>
</dbReference>
<protein>
    <submittedName>
        <fullName evidence="1">Uncharacterized protein</fullName>
    </submittedName>
</protein>
<proteinExistence type="predicted"/>
<evidence type="ECO:0000313" key="1">
    <source>
        <dbReference type="EMBL" id="SDG24393.1"/>
    </source>
</evidence>
<name>A0A1G7SMZ6_9EURY</name>
<dbReference type="AlphaFoldDB" id="A0A1G7SMZ6"/>
<keyword evidence="2" id="KW-1185">Reference proteome</keyword>
<evidence type="ECO:0000313" key="2">
    <source>
        <dbReference type="Proteomes" id="UP000199076"/>
    </source>
</evidence>
<accession>A0A1G7SMZ6</accession>
<organism evidence="1 2">
    <name type="scientific">Halorientalis regularis</name>
    <dbReference type="NCBI Taxonomy" id="660518"/>
    <lineage>
        <taxon>Archaea</taxon>
        <taxon>Methanobacteriati</taxon>
        <taxon>Methanobacteriota</taxon>
        <taxon>Stenosarchaea group</taxon>
        <taxon>Halobacteria</taxon>
        <taxon>Halobacteriales</taxon>
        <taxon>Haloarculaceae</taxon>
        <taxon>Halorientalis</taxon>
    </lineage>
</organism>
<dbReference type="EMBL" id="FNBK01000019">
    <property type="protein sequence ID" value="SDG24393.1"/>
    <property type="molecule type" value="Genomic_DNA"/>
</dbReference>
<gene>
    <name evidence="1" type="ORF">SAMN05216218_11940</name>
</gene>
<sequence length="29" mass="3119">MSQIDILCGLQAVEDIKTGIFCEPLGVKP</sequence>